<dbReference type="EMBL" id="CP041046">
    <property type="protein sequence ID" value="QDE39023.1"/>
    <property type="molecule type" value="Genomic_DNA"/>
</dbReference>
<evidence type="ECO:0000313" key="2">
    <source>
        <dbReference type="EMBL" id="QDE39023.1"/>
    </source>
</evidence>
<keyword evidence="3" id="KW-1185">Reference proteome</keyword>
<dbReference type="InterPro" id="IPR036291">
    <property type="entry name" value="NAD(P)-bd_dom_sf"/>
</dbReference>
<dbReference type="Proteomes" id="UP000316093">
    <property type="component" value="Chromosome"/>
</dbReference>
<sequence>MNIVLFGATGNIGKVILDEALARGHHVTAIVRDPARVTTSNPQLVVAQGDLLHPATYEAALKGADAAIASVNDPNPDNVPKQAETLLQALSKAGIKRFAWVGGAGSLEVAPGVRVIDDPHFPPAWKPSAMGMVKALEVFRASKADIDWTFISPAAEIAPGPRTGTYRTGGDQLLVDASGKSHISQADYAVGLLDHLEKGDAARKRITLAY</sequence>
<evidence type="ECO:0000313" key="3">
    <source>
        <dbReference type="Proteomes" id="UP000316093"/>
    </source>
</evidence>
<organism evidence="2 3">
    <name type="scientific">Luteibacter pinisoli</name>
    <dbReference type="NCBI Taxonomy" id="2589080"/>
    <lineage>
        <taxon>Bacteria</taxon>
        <taxon>Pseudomonadati</taxon>
        <taxon>Pseudomonadota</taxon>
        <taxon>Gammaproteobacteria</taxon>
        <taxon>Lysobacterales</taxon>
        <taxon>Rhodanobacteraceae</taxon>
        <taxon>Luteibacter</taxon>
    </lineage>
</organism>
<dbReference type="KEGG" id="lpy:FIV34_07330"/>
<dbReference type="Pfam" id="PF13460">
    <property type="entry name" value="NAD_binding_10"/>
    <property type="match status" value="1"/>
</dbReference>
<dbReference type="InterPro" id="IPR051606">
    <property type="entry name" value="Polyketide_Oxido-like"/>
</dbReference>
<dbReference type="Gene3D" id="3.40.50.720">
    <property type="entry name" value="NAD(P)-binding Rossmann-like Domain"/>
    <property type="match status" value="1"/>
</dbReference>
<dbReference type="CDD" id="cd05244">
    <property type="entry name" value="BVR-B_like_SDR_a"/>
    <property type="match status" value="1"/>
</dbReference>
<dbReference type="RefSeq" id="WP_139981116.1">
    <property type="nucleotide sequence ID" value="NZ_CP041046.1"/>
</dbReference>
<evidence type="ECO:0000259" key="1">
    <source>
        <dbReference type="Pfam" id="PF13460"/>
    </source>
</evidence>
<proteinExistence type="predicted"/>
<gene>
    <name evidence="2" type="ORF">FIV34_07330</name>
</gene>
<feature type="domain" description="NAD(P)-binding" evidence="1">
    <location>
        <begin position="7"/>
        <end position="194"/>
    </location>
</feature>
<dbReference type="GO" id="GO:0016646">
    <property type="term" value="F:oxidoreductase activity, acting on the CH-NH group of donors, NAD or NADP as acceptor"/>
    <property type="evidence" value="ECO:0007669"/>
    <property type="project" value="TreeGrafter"/>
</dbReference>
<dbReference type="OrthoDB" id="7352421at2"/>
<reference evidence="2 3" key="1">
    <citation type="submission" date="2019-06" db="EMBL/GenBank/DDBJ databases">
        <title>A complete genome sequence for Luteibacter pinisoli MAH-14.</title>
        <authorList>
            <person name="Baltrus D.A."/>
        </authorList>
    </citation>
    <scope>NUCLEOTIDE SEQUENCE [LARGE SCALE GENOMIC DNA]</scope>
    <source>
        <strain evidence="2 3">MAH-14</strain>
    </source>
</reference>
<dbReference type="AlphaFoldDB" id="A0A4Y5Z3N7"/>
<dbReference type="PANTHER" id="PTHR43355">
    <property type="entry name" value="FLAVIN REDUCTASE (NADPH)"/>
    <property type="match status" value="1"/>
</dbReference>
<dbReference type="InterPro" id="IPR016040">
    <property type="entry name" value="NAD(P)-bd_dom"/>
</dbReference>
<dbReference type="SUPFAM" id="SSF51735">
    <property type="entry name" value="NAD(P)-binding Rossmann-fold domains"/>
    <property type="match status" value="1"/>
</dbReference>
<dbReference type="PANTHER" id="PTHR43355:SF2">
    <property type="entry name" value="FLAVIN REDUCTASE (NADPH)"/>
    <property type="match status" value="1"/>
</dbReference>
<protein>
    <submittedName>
        <fullName evidence="2">NAD-dependent epimerase/dehydratase family protein</fullName>
    </submittedName>
</protein>
<accession>A0A4Y5Z3N7</accession>
<name>A0A4Y5Z3N7_9GAMM</name>